<comment type="caution">
    <text evidence="1">The sequence shown here is derived from an EMBL/GenBank/DDBJ whole genome shotgun (WGS) entry which is preliminary data.</text>
</comment>
<dbReference type="Proteomes" id="UP000266861">
    <property type="component" value="Unassembled WGS sequence"/>
</dbReference>
<dbReference type="AlphaFoldDB" id="A0A397J2K1"/>
<proteinExistence type="predicted"/>
<evidence type="ECO:0000313" key="2">
    <source>
        <dbReference type="Proteomes" id="UP000266861"/>
    </source>
</evidence>
<name>A0A397J2K1_9GLOM</name>
<dbReference type="OrthoDB" id="2307202at2759"/>
<dbReference type="EMBL" id="PQFF01000142">
    <property type="protein sequence ID" value="RHZ79120.1"/>
    <property type="molecule type" value="Genomic_DNA"/>
</dbReference>
<organism evidence="1 2">
    <name type="scientific">Diversispora epigaea</name>
    <dbReference type="NCBI Taxonomy" id="1348612"/>
    <lineage>
        <taxon>Eukaryota</taxon>
        <taxon>Fungi</taxon>
        <taxon>Fungi incertae sedis</taxon>
        <taxon>Mucoromycota</taxon>
        <taxon>Glomeromycotina</taxon>
        <taxon>Glomeromycetes</taxon>
        <taxon>Diversisporales</taxon>
        <taxon>Diversisporaceae</taxon>
        <taxon>Diversispora</taxon>
    </lineage>
</organism>
<keyword evidence="2" id="KW-1185">Reference proteome</keyword>
<protein>
    <submittedName>
        <fullName evidence="1">Uncharacterized protein</fullName>
    </submittedName>
</protein>
<reference evidence="1 2" key="1">
    <citation type="submission" date="2018-08" db="EMBL/GenBank/DDBJ databases">
        <title>Genome and evolution of the arbuscular mycorrhizal fungus Diversispora epigaea (formerly Glomus versiforme) and its bacterial endosymbionts.</title>
        <authorList>
            <person name="Sun X."/>
            <person name="Fei Z."/>
            <person name="Harrison M."/>
        </authorList>
    </citation>
    <scope>NUCLEOTIDE SEQUENCE [LARGE SCALE GENOMIC DNA]</scope>
    <source>
        <strain evidence="1 2">IT104</strain>
    </source>
</reference>
<accession>A0A397J2K1</accession>
<gene>
    <name evidence="1" type="ORF">Glove_151g179</name>
</gene>
<evidence type="ECO:0000313" key="1">
    <source>
        <dbReference type="EMBL" id="RHZ79120.1"/>
    </source>
</evidence>
<sequence>MCHGQAGTIVDNLKSGYMETNYCFIFSLTNGNTQNSILSRVKDGNNVLYYRNSNDQNIYGPEFGICEFIMKLILLKINNVGVD</sequence>